<dbReference type="InterPro" id="IPR036249">
    <property type="entry name" value="Thioredoxin-like_sf"/>
</dbReference>
<feature type="region of interest" description="Disordered" evidence="5">
    <location>
        <begin position="458"/>
        <end position="479"/>
    </location>
</feature>
<dbReference type="SUPFAM" id="SSF52833">
    <property type="entry name" value="Thioredoxin-like"/>
    <property type="match status" value="1"/>
</dbReference>
<comment type="similarity">
    <text evidence="2">Belongs to the PheA/TfdB FAD monooxygenase family.</text>
</comment>
<dbReference type="Pfam" id="PF01494">
    <property type="entry name" value="FAD_binding_3"/>
    <property type="match status" value="1"/>
</dbReference>
<evidence type="ECO:0000256" key="5">
    <source>
        <dbReference type="SAM" id="MobiDB-lite"/>
    </source>
</evidence>
<sequence>MLVAGAGPVGLTVACELARRGVPVRVIDQADGPSVTSRATAVHARTLEIFDQMGLIDDLLPRGQRVVHFSLHRRGRRLICFDTNYAALPTRFPHSLMVGQVVTEEVLRTGLRRLGVEVEWGVALADVRPGEAEVSVRLARSGGTSAWQPVPWLVGADGAHSLVRKRLGLRLLGDSSETWMNADVVLDADLPRDSNHLLHTGNGTILLVPFPEERTWRAVDTVDVHDADDREAVRRRLEGKISQALGRPVTAETPSWVSVFTAQQRMIQQMRVGRCFVAGDAAHVHSPASGQGMNTGIQDAYNLGWKLAQVVRGEASERLLDSYPAERVPVGARLLRSTRTATALVALRTALAPVLLPLGLGVLSMLRPVKRRIEGKMIRGFSGLALDYSGGPLTLGRGTGRIRPGERVGWTSGMERRDPAWRALAEELRDPRWTLLAFADGEPWDLADDAATSVRAVVPASGPDEDPARGPRPLADPGGVLGDAFGASPGQAVVIRPDGYLAGVVGREDVAAALAGLGLVRAAAPDAMEKRRIDR</sequence>
<evidence type="ECO:0000256" key="1">
    <source>
        <dbReference type="ARBA" id="ARBA00001974"/>
    </source>
</evidence>
<dbReference type="GO" id="GO:0071949">
    <property type="term" value="F:FAD binding"/>
    <property type="evidence" value="ECO:0007669"/>
    <property type="project" value="InterPro"/>
</dbReference>
<comment type="cofactor">
    <cofactor evidence="1">
        <name>FAD</name>
        <dbReference type="ChEBI" id="CHEBI:57692"/>
    </cofactor>
</comment>
<accession>A0A3M2M280</accession>
<dbReference type="InterPro" id="IPR050641">
    <property type="entry name" value="RIFMO-like"/>
</dbReference>
<organism evidence="8 9">
    <name type="scientific">Actinomadura harenae</name>
    <dbReference type="NCBI Taxonomy" id="2483351"/>
    <lineage>
        <taxon>Bacteria</taxon>
        <taxon>Bacillati</taxon>
        <taxon>Actinomycetota</taxon>
        <taxon>Actinomycetes</taxon>
        <taxon>Streptosporangiales</taxon>
        <taxon>Thermomonosporaceae</taxon>
        <taxon>Actinomadura</taxon>
    </lineage>
</organism>
<protein>
    <submittedName>
        <fullName evidence="8">Oxygenase</fullName>
    </submittedName>
</protein>
<dbReference type="GO" id="GO:0016709">
    <property type="term" value="F:oxidoreductase activity, acting on paired donors, with incorporation or reduction of molecular oxygen, NAD(P)H as one donor, and incorporation of one atom of oxygen"/>
    <property type="evidence" value="ECO:0007669"/>
    <property type="project" value="UniProtKB-ARBA"/>
</dbReference>
<dbReference type="SUPFAM" id="SSF51905">
    <property type="entry name" value="FAD/NAD(P)-binding domain"/>
    <property type="match status" value="1"/>
</dbReference>
<dbReference type="InterPro" id="IPR036188">
    <property type="entry name" value="FAD/NAD-bd_sf"/>
</dbReference>
<feature type="domain" description="FAD-binding" evidence="7">
    <location>
        <begin position="2"/>
        <end position="337"/>
    </location>
</feature>
<feature type="transmembrane region" description="Helical" evidence="6">
    <location>
        <begin position="345"/>
        <end position="366"/>
    </location>
</feature>
<evidence type="ECO:0000256" key="2">
    <source>
        <dbReference type="ARBA" id="ARBA00007801"/>
    </source>
</evidence>
<dbReference type="Gene3D" id="3.30.70.2450">
    <property type="match status" value="1"/>
</dbReference>
<name>A0A3M2M280_9ACTN</name>
<dbReference type="PRINTS" id="PR00420">
    <property type="entry name" value="RNGMNOXGNASE"/>
</dbReference>
<dbReference type="Gene3D" id="3.40.30.120">
    <property type="match status" value="1"/>
</dbReference>
<keyword evidence="4" id="KW-0274">FAD</keyword>
<keyword evidence="6" id="KW-1133">Transmembrane helix</keyword>
<evidence type="ECO:0000256" key="3">
    <source>
        <dbReference type="ARBA" id="ARBA00022630"/>
    </source>
</evidence>
<dbReference type="PANTHER" id="PTHR43004">
    <property type="entry name" value="TRK SYSTEM POTASSIUM UPTAKE PROTEIN"/>
    <property type="match status" value="1"/>
</dbReference>
<dbReference type="PANTHER" id="PTHR43004:SF19">
    <property type="entry name" value="BINDING MONOOXYGENASE, PUTATIVE (JCVI)-RELATED"/>
    <property type="match status" value="1"/>
</dbReference>
<dbReference type="InterPro" id="IPR002938">
    <property type="entry name" value="FAD-bd"/>
</dbReference>
<keyword evidence="9" id="KW-1185">Reference proteome</keyword>
<keyword evidence="6" id="KW-0812">Transmembrane</keyword>
<comment type="caution">
    <text evidence="8">The sequence shown here is derived from an EMBL/GenBank/DDBJ whole genome shotgun (WGS) entry which is preliminary data.</text>
</comment>
<evidence type="ECO:0000256" key="6">
    <source>
        <dbReference type="SAM" id="Phobius"/>
    </source>
</evidence>
<dbReference type="EMBL" id="RFFG01000027">
    <property type="protein sequence ID" value="RMI43190.1"/>
    <property type="molecule type" value="Genomic_DNA"/>
</dbReference>
<proteinExistence type="inferred from homology"/>
<dbReference type="AlphaFoldDB" id="A0A3M2M280"/>
<evidence type="ECO:0000313" key="9">
    <source>
        <dbReference type="Proteomes" id="UP000282674"/>
    </source>
</evidence>
<dbReference type="OrthoDB" id="8670884at2"/>
<keyword evidence="6" id="KW-0472">Membrane</keyword>
<evidence type="ECO:0000259" key="7">
    <source>
        <dbReference type="Pfam" id="PF01494"/>
    </source>
</evidence>
<reference evidence="8 9" key="1">
    <citation type="submission" date="2018-10" db="EMBL/GenBank/DDBJ databases">
        <title>Isolation from soil.</title>
        <authorList>
            <person name="Hu J."/>
        </authorList>
    </citation>
    <scope>NUCLEOTIDE SEQUENCE [LARGE SCALE GENOMIC DNA]</scope>
    <source>
        <strain evidence="8 9">NEAU-Ht49</strain>
    </source>
</reference>
<evidence type="ECO:0000256" key="4">
    <source>
        <dbReference type="ARBA" id="ARBA00022827"/>
    </source>
</evidence>
<dbReference type="Gene3D" id="3.50.50.60">
    <property type="entry name" value="FAD/NAD(P)-binding domain"/>
    <property type="match status" value="1"/>
</dbReference>
<dbReference type="Proteomes" id="UP000282674">
    <property type="component" value="Unassembled WGS sequence"/>
</dbReference>
<evidence type="ECO:0000313" key="8">
    <source>
        <dbReference type="EMBL" id="RMI43190.1"/>
    </source>
</evidence>
<keyword evidence="3" id="KW-0285">Flavoprotein</keyword>
<gene>
    <name evidence="8" type="ORF">EBO15_17305</name>
</gene>